<dbReference type="SUPFAM" id="SSF56219">
    <property type="entry name" value="DNase I-like"/>
    <property type="match status" value="1"/>
</dbReference>
<dbReference type="Gene3D" id="3.60.10.10">
    <property type="entry name" value="Endonuclease/exonuclease/phosphatase"/>
    <property type="match status" value="1"/>
</dbReference>
<dbReference type="AlphaFoldDB" id="A0A0B7B3V9"/>
<reference evidence="1" key="1">
    <citation type="submission" date="2014-12" db="EMBL/GenBank/DDBJ databases">
        <title>Insight into the proteome of Arion vulgaris.</title>
        <authorList>
            <person name="Aradska J."/>
            <person name="Bulat T."/>
            <person name="Smidak R."/>
            <person name="Sarate P."/>
            <person name="Gangsoo J."/>
            <person name="Sialana F."/>
            <person name="Bilban M."/>
            <person name="Lubec G."/>
        </authorList>
    </citation>
    <scope>NUCLEOTIDE SEQUENCE</scope>
    <source>
        <tissue evidence="1">Skin</tissue>
    </source>
</reference>
<gene>
    <name evidence="1" type="primary">ORF162649</name>
</gene>
<name>A0A0B7B3V9_9EUPU</name>
<dbReference type="InterPro" id="IPR036691">
    <property type="entry name" value="Endo/exonu/phosph_ase_sf"/>
</dbReference>
<sequence length="102" mass="12108">MIMEGNFTRDLDLSKGTPVNEHNHTQTADQLQELLEKHVLVDAYRQTHPEERETTFMNKAHITRRSSRLDRIYTHKSYKINKIEHIKSTIYVANIWGAILYR</sequence>
<evidence type="ECO:0000313" key="1">
    <source>
        <dbReference type="EMBL" id="CEK88009.1"/>
    </source>
</evidence>
<organism evidence="1">
    <name type="scientific">Arion vulgaris</name>
    <dbReference type="NCBI Taxonomy" id="1028688"/>
    <lineage>
        <taxon>Eukaryota</taxon>
        <taxon>Metazoa</taxon>
        <taxon>Spiralia</taxon>
        <taxon>Lophotrochozoa</taxon>
        <taxon>Mollusca</taxon>
        <taxon>Gastropoda</taxon>
        <taxon>Heterobranchia</taxon>
        <taxon>Euthyneura</taxon>
        <taxon>Panpulmonata</taxon>
        <taxon>Eupulmonata</taxon>
        <taxon>Stylommatophora</taxon>
        <taxon>Helicina</taxon>
        <taxon>Arionoidea</taxon>
        <taxon>Arionidae</taxon>
        <taxon>Arion</taxon>
    </lineage>
</organism>
<protein>
    <submittedName>
        <fullName evidence="1">Uncharacterized protein</fullName>
    </submittedName>
</protein>
<accession>A0A0B7B3V9</accession>
<dbReference type="EMBL" id="HACG01041144">
    <property type="protein sequence ID" value="CEK88009.1"/>
    <property type="molecule type" value="Transcribed_RNA"/>
</dbReference>
<proteinExistence type="predicted"/>